<dbReference type="AlphaFoldDB" id="A0A9P6CF15"/>
<evidence type="ECO:0000313" key="2">
    <source>
        <dbReference type="EMBL" id="KAF9463566.1"/>
    </source>
</evidence>
<evidence type="ECO:0000313" key="3">
    <source>
        <dbReference type="Proteomes" id="UP000807353"/>
    </source>
</evidence>
<feature type="transmembrane region" description="Helical" evidence="1">
    <location>
        <begin position="32"/>
        <end position="50"/>
    </location>
</feature>
<keyword evidence="3" id="KW-1185">Reference proteome</keyword>
<keyword evidence="1" id="KW-0812">Transmembrane</keyword>
<keyword evidence="1" id="KW-1133">Transmembrane helix</keyword>
<proteinExistence type="predicted"/>
<protein>
    <submittedName>
        <fullName evidence="2">Uncharacterized protein</fullName>
    </submittedName>
</protein>
<sequence length="54" mass="6230">MNGDIPRLRGGQWTPGPYLFGKKINEKKNGRLYVGLTGCWYSVCLVYVCLNRMY</sequence>
<keyword evidence="1" id="KW-0472">Membrane</keyword>
<name>A0A9P6CF15_9AGAR</name>
<gene>
    <name evidence="2" type="ORF">BDZ94DRAFT_1258568</name>
</gene>
<reference evidence="2" key="1">
    <citation type="submission" date="2020-11" db="EMBL/GenBank/DDBJ databases">
        <authorList>
            <consortium name="DOE Joint Genome Institute"/>
            <person name="Ahrendt S."/>
            <person name="Riley R."/>
            <person name="Andreopoulos W."/>
            <person name="Labutti K."/>
            <person name="Pangilinan J."/>
            <person name="Ruiz-Duenas F.J."/>
            <person name="Barrasa J.M."/>
            <person name="Sanchez-Garcia M."/>
            <person name="Camarero S."/>
            <person name="Miyauchi S."/>
            <person name="Serrano A."/>
            <person name="Linde D."/>
            <person name="Babiker R."/>
            <person name="Drula E."/>
            <person name="Ayuso-Fernandez I."/>
            <person name="Pacheco R."/>
            <person name="Padilla G."/>
            <person name="Ferreira P."/>
            <person name="Barriuso J."/>
            <person name="Kellner H."/>
            <person name="Castanera R."/>
            <person name="Alfaro M."/>
            <person name="Ramirez L."/>
            <person name="Pisabarro A.G."/>
            <person name="Kuo A."/>
            <person name="Tritt A."/>
            <person name="Lipzen A."/>
            <person name="He G."/>
            <person name="Yan M."/>
            <person name="Ng V."/>
            <person name="Cullen D."/>
            <person name="Martin F."/>
            <person name="Rosso M.-N."/>
            <person name="Henrissat B."/>
            <person name="Hibbett D."/>
            <person name="Martinez A.T."/>
            <person name="Grigoriev I.V."/>
        </authorList>
    </citation>
    <scope>NUCLEOTIDE SEQUENCE</scope>
    <source>
        <strain evidence="2">CBS 247.69</strain>
    </source>
</reference>
<evidence type="ECO:0000256" key="1">
    <source>
        <dbReference type="SAM" id="Phobius"/>
    </source>
</evidence>
<dbReference type="Proteomes" id="UP000807353">
    <property type="component" value="Unassembled WGS sequence"/>
</dbReference>
<accession>A0A9P6CF15</accession>
<organism evidence="2 3">
    <name type="scientific">Collybia nuda</name>
    <dbReference type="NCBI Taxonomy" id="64659"/>
    <lineage>
        <taxon>Eukaryota</taxon>
        <taxon>Fungi</taxon>
        <taxon>Dikarya</taxon>
        <taxon>Basidiomycota</taxon>
        <taxon>Agaricomycotina</taxon>
        <taxon>Agaricomycetes</taxon>
        <taxon>Agaricomycetidae</taxon>
        <taxon>Agaricales</taxon>
        <taxon>Tricholomatineae</taxon>
        <taxon>Clitocybaceae</taxon>
        <taxon>Collybia</taxon>
    </lineage>
</organism>
<dbReference type="EMBL" id="MU150261">
    <property type="protein sequence ID" value="KAF9463566.1"/>
    <property type="molecule type" value="Genomic_DNA"/>
</dbReference>
<comment type="caution">
    <text evidence="2">The sequence shown here is derived from an EMBL/GenBank/DDBJ whole genome shotgun (WGS) entry which is preliminary data.</text>
</comment>